<dbReference type="GO" id="GO:0009252">
    <property type="term" value="P:peptidoglycan biosynthetic process"/>
    <property type="evidence" value="ECO:0007669"/>
    <property type="project" value="UniProtKB-KW"/>
</dbReference>
<sequence>MTRKALTIERRNYVLDQMAANGYISAQEHDQAVASDLVVSVPRVQRVNRLDTYYLEDIRRRLIDRFGEERVYNGGLWVYTTIDFKLQRAAERAMRRALLNFDRGKDWNGPEARIDPGEGWQRRLAALDQGADQQLKTPRSSEPPRDLPYWPLAMVTSNTRGVLRIGFANGLTGVIQPGSALRRLNGQTALSLLKPGDVVPVEPVNVAGGQYVLRQIPQISGGFVAQDPQTGHILALVGGFDARRSAFNRATQAMRQPGSAFKPFVYAVGLDNGYTPASLIVDGPFCVNQGVKLGNKCFRNFDGRISGPHPAGRAGKIAQSGDSAARPYRRHAEGRRLRQAGRDCRQYASAARLCARRGRDDCGAAGQRLCHARQRRRAVGADDDRSG</sequence>
<dbReference type="GO" id="GO:0008955">
    <property type="term" value="F:peptidoglycan glycosyltransferase activity"/>
    <property type="evidence" value="ECO:0007669"/>
    <property type="project" value="TreeGrafter"/>
</dbReference>
<evidence type="ECO:0000256" key="9">
    <source>
        <dbReference type="ARBA" id="ARBA00023136"/>
    </source>
</evidence>
<dbReference type="EMBL" id="CP039704">
    <property type="protein sequence ID" value="QCI79861.1"/>
    <property type="molecule type" value="Genomic_DNA"/>
</dbReference>
<evidence type="ECO:0000313" key="14">
    <source>
        <dbReference type="EMBL" id="QCI79861.1"/>
    </source>
</evidence>
<evidence type="ECO:0008006" key="16">
    <source>
        <dbReference type="Google" id="ProtNLM"/>
    </source>
</evidence>
<feature type="region of interest" description="Disordered" evidence="11">
    <location>
        <begin position="309"/>
        <end position="330"/>
    </location>
</feature>
<dbReference type="AlphaFoldDB" id="A0A4D7C476"/>
<keyword evidence="1" id="KW-1003">Cell membrane</keyword>
<keyword evidence="3" id="KW-0328">Glycosyltransferase</keyword>
<evidence type="ECO:0000256" key="4">
    <source>
        <dbReference type="ARBA" id="ARBA00022679"/>
    </source>
</evidence>
<dbReference type="GO" id="GO:0071555">
    <property type="term" value="P:cell wall organization"/>
    <property type="evidence" value="ECO:0007669"/>
    <property type="project" value="UniProtKB-KW"/>
</dbReference>
<keyword evidence="5" id="KW-0812">Transmembrane</keyword>
<dbReference type="GO" id="GO:0008658">
    <property type="term" value="F:penicillin binding"/>
    <property type="evidence" value="ECO:0007669"/>
    <property type="project" value="InterPro"/>
</dbReference>
<dbReference type="Proteomes" id="UP000298714">
    <property type="component" value="Chromosome"/>
</dbReference>
<evidence type="ECO:0000256" key="8">
    <source>
        <dbReference type="ARBA" id="ARBA00022989"/>
    </source>
</evidence>
<accession>A0A4D7C476</accession>
<evidence type="ECO:0000256" key="2">
    <source>
        <dbReference type="ARBA" id="ARBA00022519"/>
    </source>
</evidence>
<keyword evidence="8" id="KW-1133">Transmembrane helix</keyword>
<dbReference type="GO" id="GO:0008360">
    <property type="term" value="P:regulation of cell shape"/>
    <property type="evidence" value="ECO:0007669"/>
    <property type="project" value="UniProtKB-KW"/>
</dbReference>
<organism evidence="14 15">
    <name type="scientific">Hankyongella ginsenosidimutans</name>
    <dbReference type="NCBI Taxonomy" id="1763828"/>
    <lineage>
        <taxon>Bacteria</taxon>
        <taxon>Pseudomonadati</taxon>
        <taxon>Pseudomonadota</taxon>
        <taxon>Alphaproteobacteria</taxon>
        <taxon>Sphingomonadales</taxon>
        <taxon>Sphingomonadaceae</taxon>
        <taxon>Hankyongella</taxon>
    </lineage>
</organism>
<dbReference type="PANTHER" id="PTHR32282">
    <property type="entry name" value="BINDING PROTEIN TRANSPEPTIDASE, PUTATIVE-RELATED"/>
    <property type="match status" value="1"/>
</dbReference>
<dbReference type="SUPFAM" id="SSF56601">
    <property type="entry name" value="beta-lactamase/transpeptidase-like"/>
    <property type="match status" value="1"/>
</dbReference>
<evidence type="ECO:0000256" key="11">
    <source>
        <dbReference type="SAM" id="MobiDB-lite"/>
    </source>
</evidence>
<dbReference type="KEGG" id="hgn:E6W36_11160"/>
<evidence type="ECO:0000259" key="13">
    <source>
        <dbReference type="Pfam" id="PF17092"/>
    </source>
</evidence>
<evidence type="ECO:0000259" key="12">
    <source>
        <dbReference type="Pfam" id="PF00905"/>
    </source>
</evidence>
<name>A0A4D7C476_9SPHN</name>
<keyword evidence="9" id="KW-0472">Membrane</keyword>
<protein>
    <recommendedName>
        <fullName evidence="16">Penicillin-binding protein transpeptidase domain-containing protein</fullName>
    </recommendedName>
</protein>
<evidence type="ECO:0000256" key="5">
    <source>
        <dbReference type="ARBA" id="ARBA00022692"/>
    </source>
</evidence>
<dbReference type="Pfam" id="PF17092">
    <property type="entry name" value="PCB_OB"/>
    <property type="match status" value="1"/>
</dbReference>
<evidence type="ECO:0000256" key="3">
    <source>
        <dbReference type="ARBA" id="ARBA00022676"/>
    </source>
</evidence>
<proteinExistence type="predicted"/>
<dbReference type="InterPro" id="IPR050396">
    <property type="entry name" value="Glycosyltr_51/Transpeptidase"/>
</dbReference>
<evidence type="ECO:0000256" key="7">
    <source>
        <dbReference type="ARBA" id="ARBA00022984"/>
    </source>
</evidence>
<keyword evidence="4" id="KW-0808">Transferase</keyword>
<dbReference type="GO" id="GO:0030288">
    <property type="term" value="C:outer membrane-bounded periplasmic space"/>
    <property type="evidence" value="ECO:0007669"/>
    <property type="project" value="TreeGrafter"/>
</dbReference>
<keyword evidence="6" id="KW-0133">Cell shape</keyword>
<dbReference type="InterPro" id="IPR031376">
    <property type="entry name" value="PCB_OB"/>
</dbReference>
<evidence type="ECO:0000256" key="10">
    <source>
        <dbReference type="ARBA" id="ARBA00023316"/>
    </source>
</evidence>
<dbReference type="InterPro" id="IPR036950">
    <property type="entry name" value="PBP_transglycosylase"/>
</dbReference>
<dbReference type="Gene3D" id="3.40.710.10">
    <property type="entry name" value="DD-peptidase/beta-lactamase superfamily"/>
    <property type="match status" value="2"/>
</dbReference>
<dbReference type="Pfam" id="PF00905">
    <property type="entry name" value="Transpeptidase"/>
    <property type="match status" value="1"/>
</dbReference>
<feature type="domain" description="Penicillin-binding protein OB-like" evidence="13">
    <location>
        <begin position="107"/>
        <end position="219"/>
    </location>
</feature>
<keyword evidence="7" id="KW-0573">Peptidoglycan synthesis</keyword>
<evidence type="ECO:0000256" key="1">
    <source>
        <dbReference type="ARBA" id="ARBA00022475"/>
    </source>
</evidence>
<reference evidence="15" key="1">
    <citation type="submission" date="2019-04" db="EMBL/GenBank/DDBJ databases">
        <title>Complete genome sequence of Sphingomonas sp. W1-2-3.</title>
        <authorList>
            <person name="Im W.T."/>
        </authorList>
    </citation>
    <scope>NUCLEOTIDE SEQUENCE [LARGE SCALE GENOMIC DNA]</scope>
    <source>
        <strain evidence="15">W1-2-3</strain>
    </source>
</reference>
<gene>
    <name evidence="14" type="ORF">E6W36_11160</name>
</gene>
<dbReference type="Gene3D" id="1.10.3810.10">
    <property type="entry name" value="Biosynthetic peptidoglycan transglycosylase-like"/>
    <property type="match status" value="1"/>
</dbReference>
<keyword evidence="10" id="KW-0961">Cell wall biogenesis/degradation</keyword>
<keyword evidence="2" id="KW-0997">Cell inner membrane</keyword>
<feature type="domain" description="Penicillin-binding protein transpeptidase" evidence="12">
    <location>
        <begin position="221"/>
        <end position="283"/>
    </location>
</feature>
<dbReference type="InterPro" id="IPR001460">
    <property type="entry name" value="PCN-bd_Tpept"/>
</dbReference>
<evidence type="ECO:0000313" key="15">
    <source>
        <dbReference type="Proteomes" id="UP000298714"/>
    </source>
</evidence>
<dbReference type="InterPro" id="IPR012338">
    <property type="entry name" value="Beta-lactam/transpept-like"/>
</dbReference>
<dbReference type="PANTHER" id="PTHR32282:SF27">
    <property type="entry name" value="PENICILLIN-BINDING PROTEIN 1A"/>
    <property type="match status" value="1"/>
</dbReference>
<keyword evidence="15" id="KW-1185">Reference proteome</keyword>
<evidence type="ECO:0000256" key="6">
    <source>
        <dbReference type="ARBA" id="ARBA00022960"/>
    </source>
</evidence>